<dbReference type="GO" id="GO:0016020">
    <property type="term" value="C:membrane"/>
    <property type="evidence" value="ECO:0007669"/>
    <property type="project" value="UniProtKB-SubCell"/>
</dbReference>
<evidence type="ECO:0000256" key="4">
    <source>
        <dbReference type="SAM" id="Phobius"/>
    </source>
</evidence>
<evidence type="ECO:0000313" key="7">
    <source>
        <dbReference type="Proteomes" id="UP000054166"/>
    </source>
</evidence>
<dbReference type="InterPro" id="IPR011701">
    <property type="entry name" value="MFS"/>
</dbReference>
<keyword evidence="4" id="KW-1133">Transmembrane helix</keyword>
<feature type="transmembrane region" description="Helical" evidence="4">
    <location>
        <begin position="421"/>
        <end position="442"/>
    </location>
</feature>
<dbReference type="Gene3D" id="1.20.1250.20">
    <property type="entry name" value="MFS general substrate transporter like domains"/>
    <property type="match status" value="2"/>
</dbReference>
<dbReference type="HOGENOM" id="CLU_001265_1_1_1"/>
<feature type="transmembrane region" description="Helical" evidence="4">
    <location>
        <begin position="186"/>
        <end position="207"/>
    </location>
</feature>
<feature type="transmembrane region" description="Helical" evidence="4">
    <location>
        <begin position="129"/>
        <end position="146"/>
    </location>
</feature>
<dbReference type="AlphaFoldDB" id="A0A0C3BF27"/>
<feature type="transmembrane region" description="Helical" evidence="4">
    <location>
        <begin position="267"/>
        <end position="290"/>
    </location>
</feature>
<feature type="transmembrane region" description="Helical" evidence="4">
    <location>
        <begin position="357"/>
        <end position="383"/>
    </location>
</feature>
<protein>
    <recommendedName>
        <fullName evidence="5">Major facilitator superfamily (MFS) profile domain-containing protein</fullName>
    </recommendedName>
</protein>
<dbReference type="PANTHER" id="PTHR11360">
    <property type="entry name" value="MONOCARBOXYLATE TRANSPORTER"/>
    <property type="match status" value="1"/>
</dbReference>
<feature type="transmembrane region" description="Helical" evidence="4">
    <location>
        <begin position="98"/>
        <end position="117"/>
    </location>
</feature>
<feature type="compositionally biased region" description="Basic and acidic residues" evidence="3">
    <location>
        <begin position="1"/>
        <end position="15"/>
    </location>
</feature>
<evidence type="ECO:0000313" key="6">
    <source>
        <dbReference type="EMBL" id="KIM75927.1"/>
    </source>
</evidence>
<dbReference type="GO" id="GO:0022857">
    <property type="term" value="F:transmembrane transporter activity"/>
    <property type="evidence" value="ECO:0007669"/>
    <property type="project" value="InterPro"/>
</dbReference>
<evidence type="ECO:0000256" key="2">
    <source>
        <dbReference type="ARBA" id="ARBA00006727"/>
    </source>
</evidence>
<keyword evidence="4" id="KW-0472">Membrane</keyword>
<dbReference type="InterPro" id="IPR050327">
    <property type="entry name" value="Proton-linked_MCT"/>
</dbReference>
<reference evidence="7" key="2">
    <citation type="submission" date="2015-01" db="EMBL/GenBank/DDBJ databases">
        <title>Evolutionary Origins and Diversification of the Mycorrhizal Mutualists.</title>
        <authorList>
            <consortium name="DOE Joint Genome Institute"/>
            <consortium name="Mycorrhizal Genomics Consortium"/>
            <person name="Kohler A."/>
            <person name="Kuo A."/>
            <person name="Nagy L.G."/>
            <person name="Floudas D."/>
            <person name="Copeland A."/>
            <person name="Barry K.W."/>
            <person name="Cichocki N."/>
            <person name="Veneault-Fourrey C."/>
            <person name="LaButti K."/>
            <person name="Lindquist E.A."/>
            <person name="Lipzen A."/>
            <person name="Lundell T."/>
            <person name="Morin E."/>
            <person name="Murat C."/>
            <person name="Riley R."/>
            <person name="Ohm R."/>
            <person name="Sun H."/>
            <person name="Tunlid A."/>
            <person name="Henrissat B."/>
            <person name="Grigoriev I.V."/>
            <person name="Hibbett D.S."/>
            <person name="Martin F."/>
        </authorList>
    </citation>
    <scope>NUCLEOTIDE SEQUENCE [LARGE SCALE GENOMIC DNA]</scope>
    <source>
        <strain evidence="7">F 1598</strain>
    </source>
</reference>
<dbReference type="InterPro" id="IPR020846">
    <property type="entry name" value="MFS_dom"/>
</dbReference>
<dbReference type="Proteomes" id="UP000054166">
    <property type="component" value="Unassembled WGS sequence"/>
</dbReference>
<feature type="transmembrane region" description="Helical" evidence="4">
    <location>
        <begin position="333"/>
        <end position="351"/>
    </location>
</feature>
<evidence type="ECO:0000256" key="3">
    <source>
        <dbReference type="SAM" id="MobiDB-lite"/>
    </source>
</evidence>
<keyword evidence="4" id="KW-0812">Transmembrane</keyword>
<feature type="transmembrane region" description="Helical" evidence="4">
    <location>
        <begin position="219"/>
        <end position="238"/>
    </location>
</feature>
<proteinExistence type="inferred from homology"/>
<dbReference type="InterPro" id="IPR036259">
    <property type="entry name" value="MFS_trans_sf"/>
</dbReference>
<organism evidence="6 7">
    <name type="scientific">Piloderma croceum (strain F 1598)</name>
    <dbReference type="NCBI Taxonomy" id="765440"/>
    <lineage>
        <taxon>Eukaryota</taxon>
        <taxon>Fungi</taxon>
        <taxon>Dikarya</taxon>
        <taxon>Basidiomycota</taxon>
        <taxon>Agaricomycotina</taxon>
        <taxon>Agaricomycetes</taxon>
        <taxon>Agaricomycetidae</taxon>
        <taxon>Atheliales</taxon>
        <taxon>Atheliaceae</taxon>
        <taxon>Piloderma</taxon>
    </lineage>
</organism>
<evidence type="ECO:0000259" key="5">
    <source>
        <dbReference type="PROSITE" id="PS50850"/>
    </source>
</evidence>
<gene>
    <name evidence="6" type="ORF">PILCRDRAFT_826755</name>
</gene>
<comment type="similarity">
    <text evidence="2">Belongs to the major facilitator superfamily. Monocarboxylate porter (TC 2.A.1.13) family.</text>
</comment>
<feature type="domain" description="Major facilitator superfamily (MFS) profile" evidence="5">
    <location>
        <begin position="59"/>
        <end position="446"/>
    </location>
</feature>
<dbReference type="PANTHER" id="PTHR11360:SF284">
    <property type="entry name" value="EG:103B4.3 PROTEIN-RELATED"/>
    <property type="match status" value="1"/>
</dbReference>
<comment type="subcellular location">
    <subcellularLocation>
        <location evidence="1">Membrane</location>
        <topology evidence="1">Multi-pass membrane protein</topology>
    </subcellularLocation>
</comment>
<dbReference type="SUPFAM" id="SSF103473">
    <property type="entry name" value="MFS general substrate transporter"/>
    <property type="match status" value="1"/>
</dbReference>
<evidence type="ECO:0000256" key="1">
    <source>
        <dbReference type="ARBA" id="ARBA00004141"/>
    </source>
</evidence>
<feature type="region of interest" description="Disordered" evidence="3">
    <location>
        <begin position="1"/>
        <end position="49"/>
    </location>
</feature>
<name>A0A0C3BF27_PILCF</name>
<accession>A0A0C3BF27</accession>
<dbReference type="EMBL" id="KN833040">
    <property type="protein sequence ID" value="KIM75927.1"/>
    <property type="molecule type" value="Genomic_DNA"/>
</dbReference>
<dbReference type="STRING" id="765440.A0A0C3BF27"/>
<feature type="transmembrane region" description="Helical" evidence="4">
    <location>
        <begin position="152"/>
        <end position="174"/>
    </location>
</feature>
<dbReference type="PROSITE" id="PS50850">
    <property type="entry name" value="MFS"/>
    <property type="match status" value="1"/>
</dbReference>
<feature type="compositionally biased region" description="Basic and acidic residues" evidence="3">
    <location>
        <begin position="22"/>
        <end position="41"/>
    </location>
</feature>
<dbReference type="Pfam" id="PF07690">
    <property type="entry name" value="MFS_1"/>
    <property type="match status" value="1"/>
</dbReference>
<feature type="transmembrane region" description="Helical" evidence="4">
    <location>
        <begin position="395"/>
        <end position="415"/>
    </location>
</feature>
<dbReference type="OrthoDB" id="6499973at2759"/>
<reference evidence="6 7" key="1">
    <citation type="submission" date="2014-04" db="EMBL/GenBank/DDBJ databases">
        <authorList>
            <consortium name="DOE Joint Genome Institute"/>
            <person name="Kuo A."/>
            <person name="Tarkka M."/>
            <person name="Buscot F."/>
            <person name="Kohler A."/>
            <person name="Nagy L.G."/>
            <person name="Floudas D."/>
            <person name="Copeland A."/>
            <person name="Barry K.W."/>
            <person name="Cichocki N."/>
            <person name="Veneault-Fourrey C."/>
            <person name="LaButti K."/>
            <person name="Lindquist E.A."/>
            <person name="Lipzen A."/>
            <person name="Lundell T."/>
            <person name="Morin E."/>
            <person name="Murat C."/>
            <person name="Sun H."/>
            <person name="Tunlid A."/>
            <person name="Henrissat B."/>
            <person name="Grigoriev I.V."/>
            <person name="Hibbett D.S."/>
            <person name="Martin F."/>
            <person name="Nordberg H.P."/>
            <person name="Cantor M.N."/>
            <person name="Hua S.X."/>
        </authorList>
    </citation>
    <scope>NUCLEOTIDE SEQUENCE [LARGE SCALE GENOMIC DNA]</scope>
    <source>
        <strain evidence="6 7">F 1598</strain>
    </source>
</reference>
<feature type="transmembrane region" description="Helical" evidence="4">
    <location>
        <begin position="60"/>
        <end position="78"/>
    </location>
</feature>
<sequence length="455" mass="49599">MASHKVDTKSEHDSRPPTAKTMIDRDEEKGVDAPSDGKEPASGDSPAGNTFPIPDGGWRAWSVVFGCALVLFSTFGYVNAFGVYQAYYSQHLGKSDSVISWIGSFQLWMLFALGPPVGKLFDEGYCRHLIAVGSLIYVFSLFMLSITKNQYYQVFLAQALGTGLGSGLLFLPATSVISHWFSRRRAYAVGIVIAGSSLGGVIFPIMLNNLIVQIGFASAVRATSYLILGCLVIANILIAPRLPPRRLRPPSMQMPPPDMKRILTHRAYQIAVLGGFFMTWGFFMPFFYLQVYAQSRGIEENLAFYSLSILNAASIFGRVLPNFLADKTGPFNMIIPFSFSTAVLLFGWLGVTTRAGLVMFALLYGFFSGAFISLLPSCFMTLAFNVGEMGIRVGIGYIGTAFAGLTGTPIAGALLGDELQWWKPTVFSGISVFAGTALLILARHLHAKEKGTWKV</sequence>
<keyword evidence="7" id="KW-1185">Reference proteome</keyword>
<feature type="transmembrane region" description="Helical" evidence="4">
    <location>
        <begin position="302"/>
        <end position="321"/>
    </location>
</feature>
<dbReference type="InParanoid" id="A0A0C3BF27"/>